<evidence type="ECO:0000259" key="4">
    <source>
        <dbReference type="SMART" id="SM00287"/>
    </source>
</evidence>
<proteinExistence type="predicted"/>
<dbReference type="RefSeq" id="WP_106289972.1">
    <property type="nucleotide sequence ID" value="NZ_CAWNTC010000130.1"/>
</dbReference>
<accession>A0A2T1BZZ4</accession>
<dbReference type="Gene3D" id="2.30.30.40">
    <property type="entry name" value="SH3 Domains"/>
    <property type="match status" value="1"/>
</dbReference>
<dbReference type="SMART" id="SM00646">
    <property type="entry name" value="Ami_3"/>
    <property type="match status" value="1"/>
</dbReference>
<keyword evidence="1" id="KW-0378">Hydrolase</keyword>
<dbReference type="PANTHER" id="PTHR30404:SF0">
    <property type="entry name" value="N-ACETYLMURAMOYL-L-ALANINE AMIDASE AMIC"/>
    <property type="match status" value="1"/>
</dbReference>
<dbReference type="Pfam" id="PF01520">
    <property type="entry name" value="Amidase_3"/>
    <property type="match status" value="1"/>
</dbReference>
<dbReference type="GO" id="GO:0071555">
    <property type="term" value="P:cell wall organization"/>
    <property type="evidence" value="ECO:0007669"/>
    <property type="project" value="UniProtKB-KW"/>
</dbReference>
<dbReference type="InterPro" id="IPR003646">
    <property type="entry name" value="SH3-like_bac-type"/>
</dbReference>
<dbReference type="GO" id="GO:0030288">
    <property type="term" value="C:outer membrane-bounded periplasmic space"/>
    <property type="evidence" value="ECO:0007669"/>
    <property type="project" value="TreeGrafter"/>
</dbReference>
<evidence type="ECO:0000256" key="2">
    <source>
        <dbReference type="ARBA" id="ARBA00023316"/>
    </source>
</evidence>
<dbReference type="EMBL" id="PVWJ01000100">
    <property type="protein sequence ID" value="PSB01562.1"/>
    <property type="molecule type" value="Genomic_DNA"/>
</dbReference>
<dbReference type="InterPro" id="IPR013783">
    <property type="entry name" value="Ig-like_fold"/>
</dbReference>
<evidence type="ECO:0000313" key="6">
    <source>
        <dbReference type="EMBL" id="PSB01562.1"/>
    </source>
</evidence>
<keyword evidence="2" id="KW-0961">Cell wall biogenesis/degradation</keyword>
<dbReference type="OrthoDB" id="9772024at2"/>
<evidence type="ECO:0000259" key="5">
    <source>
        <dbReference type="SMART" id="SM00646"/>
    </source>
</evidence>
<evidence type="ECO:0000256" key="1">
    <source>
        <dbReference type="ARBA" id="ARBA00022801"/>
    </source>
</evidence>
<reference evidence="6 7" key="1">
    <citation type="submission" date="2018-02" db="EMBL/GenBank/DDBJ databases">
        <authorList>
            <person name="Cohen D.B."/>
            <person name="Kent A.D."/>
        </authorList>
    </citation>
    <scope>NUCLEOTIDE SEQUENCE [LARGE SCALE GENOMIC DNA]</scope>
    <source>
        <strain evidence="6 7">CCAP 1448/3</strain>
    </source>
</reference>
<feature type="signal peptide" evidence="3">
    <location>
        <begin position="1"/>
        <end position="20"/>
    </location>
</feature>
<dbReference type="AlphaFoldDB" id="A0A2T1BZZ4"/>
<organism evidence="6 7">
    <name type="scientific">Merismopedia glauca CCAP 1448/3</name>
    <dbReference type="NCBI Taxonomy" id="1296344"/>
    <lineage>
        <taxon>Bacteria</taxon>
        <taxon>Bacillati</taxon>
        <taxon>Cyanobacteriota</taxon>
        <taxon>Cyanophyceae</taxon>
        <taxon>Synechococcales</taxon>
        <taxon>Merismopediaceae</taxon>
        <taxon>Merismopedia</taxon>
    </lineage>
</organism>
<dbReference type="GO" id="GO:0008745">
    <property type="term" value="F:N-acetylmuramoyl-L-alanine amidase activity"/>
    <property type="evidence" value="ECO:0007669"/>
    <property type="project" value="InterPro"/>
</dbReference>
<sequence length="588" mass="64227">MKKVLGLSLFSLLVMSPLQAAETPLAITFPPNNYQTTSDRIFIMGSAPSSGEVLINGQAISRSKAGYFAPSLPLKLGENRFQIRYNDKQTEIVIVRSISQNEEISPQGFVKNSLTPKVNIAKLPGEYLCFEALAPTNAQVAVQLGGKTIPLTYQPQVVELPDNKIALTQLSNQPQTVQNRGRYTGCAVASAPGDLGVPVFQITQGNRTLTEPGTGKIEILSPVKLEIAEVTVEGGIARTGPSTDNSRLTPLPKGTRAAVTGKEGDFLRLDYGGWINKSEVRLIPGATPPKSIIRSIRARQLPGVTEVLFPLQVPVPVTVQQGTNKLVLRLYNTTAQTDIIRLDDDPVIYRLDWQQISPGVVEYTFNLKQAQAWGYQLQYRGTSLALSLRHPPKRDRSSDKTLNGIKIVLDPGHGGQDSGALGPTGYTEKEVNLVMSKLIAQELQNRGALVYLTRTEDKAVALPDRVAYINSVQPAIALSIHHNSLPDGGDTMNIQGFGSFWYHPQAHDLALFLHQQVVRSAGRKAYGIYWDNLALARPTSAPSVLLELGFMSNPVEFEEKVTNPTEQKKLAKALADGVEKWFALQIPN</sequence>
<dbReference type="Proteomes" id="UP000238762">
    <property type="component" value="Unassembled WGS sequence"/>
</dbReference>
<protein>
    <submittedName>
        <fullName evidence="6">N-acetylmuramoyl-L-alanine amidase</fullName>
    </submittedName>
</protein>
<feature type="chain" id="PRO_5015772522" evidence="3">
    <location>
        <begin position="21"/>
        <end position="588"/>
    </location>
</feature>
<name>A0A2T1BZZ4_9CYAN</name>
<gene>
    <name evidence="6" type="ORF">C7B64_17665</name>
</gene>
<dbReference type="Gene3D" id="2.60.40.10">
    <property type="entry name" value="Immunoglobulins"/>
    <property type="match status" value="1"/>
</dbReference>
<feature type="domain" description="MurNAc-LAA" evidence="5">
    <location>
        <begin position="466"/>
        <end position="579"/>
    </location>
</feature>
<dbReference type="PANTHER" id="PTHR30404">
    <property type="entry name" value="N-ACETYLMURAMOYL-L-ALANINE AMIDASE"/>
    <property type="match status" value="1"/>
</dbReference>
<dbReference type="SUPFAM" id="SSF53187">
    <property type="entry name" value="Zn-dependent exopeptidases"/>
    <property type="match status" value="1"/>
</dbReference>
<keyword evidence="7" id="KW-1185">Reference proteome</keyword>
<evidence type="ECO:0000256" key="3">
    <source>
        <dbReference type="SAM" id="SignalP"/>
    </source>
</evidence>
<dbReference type="GO" id="GO:0009253">
    <property type="term" value="P:peptidoglycan catabolic process"/>
    <property type="evidence" value="ECO:0007669"/>
    <property type="project" value="InterPro"/>
</dbReference>
<dbReference type="CDD" id="cd02696">
    <property type="entry name" value="MurNAc-LAA"/>
    <property type="match status" value="1"/>
</dbReference>
<reference evidence="6 7" key="2">
    <citation type="submission" date="2018-03" db="EMBL/GenBank/DDBJ databases">
        <title>The ancient ancestry and fast evolution of plastids.</title>
        <authorList>
            <person name="Moore K.R."/>
            <person name="Magnabosco C."/>
            <person name="Momper L."/>
            <person name="Gold D.A."/>
            <person name="Bosak T."/>
            <person name="Fournier G.P."/>
        </authorList>
    </citation>
    <scope>NUCLEOTIDE SEQUENCE [LARGE SCALE GENOMIC DNA]</scope>
    <source>
        <strain evidence="6 7">CCAP 1448/3</strain>
    </source>
</reference>
<dbReference type="SMART" id="SM00287">
    <property type="entry name" value="SH3b"/>
    <property type="match status" value="1"/>
</dbReference>
<dbReference type="Gene3D" id="3.40.630.40">
    <property type="entry name" value="Zn-dependent exopeptidases"/>
    <property type="match status" value="1"/>
</dbReference>
<feature type="domain" description="SH3b" evidence="4">
    <location>
        <begin position="225"/>
        <end position="283"/>
    </location>
</feature>
<dbReference type="InterPro" id="IPR002508">
    <property type="entry name" value="MurNAc-LAA_cat"/>
</dbReference>
<comment type="caution">
    <text evidence="6">The sequence shown here is derived from an EMBL/GenBank/DDBJ whole genome shotgun (WGS) entry which is preliminary data.</text>
</comment>
<dbReference type="InterPro" id="IPR050695">
    <property type="entry name" value="N-acetylmuramoyl_amidase_3"/>
</dbReference>
<evidence type="ECO:0000313" key="7">
    <source>
        <dbReference type="Proteomes" id="UP000238762"/>
    </source>
</evidence>
<keyword evidence="3" id="KW-0732">Signal</keyword>